<name>A0A5E4N8Y5_9HEMI</name>
<protein>
    <submittedName>
        <fullName evidence="2">Reverse transcriptase domain</fullName>
    </submittedName>
</protein>
<dbReference type="PANTHER" id="PTHR47027">
    <property type="entry name" value="REVERSE TRANSCRIPTASE DOMAIN-CONTAINING PROTEIN"/>
    <property type="match status" value="1"/>
</dbReference>
<dbReference type="InterPro" id="IPR000477">
    <property type="entry name" value="RT_dom"/>
</dbReference>
<reference evidence="2 3" key="1">
    <citation type="submission" date="2019-08" db="EMBL/GenBank/DDBJ databases">
        <authorList>
            <person name="Alioto T."/>
            <person name="Alioto T."/>
            <person name="Gomez Garrido J."/>
        </authorList>
    </citation>
    <scope>NUCLEOTIDE SEQUENCE [LARGE SCALE GENOMIC DNA]</scope>
</reference>
<dbReference type="GO" id="GO:0003964">
    <property type="term" value="F:RNA-directed DNA polymerase activity"/>
    <property type="evidence" value="ECO:0007669"/>
    <property type="project" value="UniProtKB-KW"/>
</dbReference>
<feature type="domain" description="Reverse transcriptase" evidence="1">
    <location>
        <begin position="147"/>
        <end position="268"/>
    </location>
</feature>
<dbReference type="Proteomes" id="UP000325440">
    <property type="component" value="Unassembled WGS sequence"/>
</dbReference>
<keyword evidence="2" id="KW-0695">RNA-directed DNA polymerase</keyword>
<keyword evidence="2" id="KW-0808">Transferase</keyword>
<dbReference type="AlphaFoldDB" id="A0A5E4N8Y5"/>
<dbReference type="OrthoDB" id="6626863at2759"/>
<dbReference type="Pfam" id="PF00078">
    <property type="entry name" value="RVT_1"/>
    <property type="match status" value="1"/>
</dbReference>
<keyword evidence="3" id="KW-1185">Reference proteome</keyword>
<proteinExistence type="predicted"/>
<accession>A0A5E4N8Y5</accession>
<evidence type="ECO:0000313" key="3">
    <source>
        <dbReference type="Proteomes" id="UP000325440"/>
    </source>
</evidence>
<evidence type="ECO:0000259" key="1">
    <source>
        <dbReference type="Pfam" id="PF00078"/>
    </source>
</evidence>
<sequence>MAESCKQRKFKNAIDEEGQKEYRKLRNEIIRNIREKDEYLNEICEEINRELIANNLDKAYRMVRKLFGEGKKKASIIKDEKSQLLYEEKEIVNRWKEYLQKLYGDEPMNGNGDEPLAELLKNCGEKAKDVLFKIISSMYKTGQIPNLEKAFDNVNWDIMFDTLKKTGASYRDRRKIHSLYKNEIGVIKSGASEEEAKIMKEAINKIREKGGVGINIHGEKIDMLRFADDIAVLAENENDLQNTLNIMNDTMRDEFKMKINIKKTKILISSRRSLITAEGTSKKEIVSRINQAKCAFNKKKNLFTSRSIDINIRKNLIKTYVWSVVLYGSETWTIAKAEENRLLAFEAWCWRRMQGISWREHMTNDEVFAKAKERRCFMKSLKKRRTKLIGHILRYNSLLKRIMEGMIVGKNVVGRPLLNYLQQIMRDVDVPGYKHMKRKAENREEWRVATNQPHGC</sequence>
<organism evidence="2 3">
    <name type="scientific">Cinara cedri</name>
    <dbReference type="NCBI Taxonomy" id="506608"/>
    <lineage>
        <taxon>Eukaryota</taxon>
        <taxon>Metazoa</taxon>
        <taxon>Ecdysozoa</taxon>
        <taxon>Arthropoda</taxon>
        <taxon>Hexapoda</taxon>
        <taxon>Insecta</taxon>
        <taxon>Pterygota</taxon>
        <taxon>Neoptera</taxon>
        <taxon>Paraneoptera</taxon>
        <taxon>Hemiptera</taxon>
        <taxon>Sternorrhyncha</taxon>
        <taxon>Aphidomorpha</taxon>
        <taxon>Aphidoidea</taxon>
        <taxon>Aphididae</taxon>
        <taxon>Lachninae</taxon>
        <taxon>Cinara</taxon>
    </lineage>
</organism>
<evidence type="ECO:0000313" key="2">
    <source>
        <dbReference type="EMBL" id="VVC41133.1"/>
    </source>
</evidence>
<gene>
    <name evidence="2" type="ORF">CINCED_3A007194</name>
</gene>
<keyword evidence="2" id="KW-0548">Nucleotidyltransferase</keyword>
<dbReference type="EMBL" id="CABPRJ010001913">
    <property type="protein sequence ID" value="VVC41133.1"/>
    <property type="molecule type" value="Genomic_DNA"/>
</dbReference>
<dbReference type="PANTHER" id="PTHR47027:SF20">
    <property type="entry name" value="REVERSE TRANSCRIPTASE-LIKE PROTEIN WITH RNA-DIRECTED DNA POLYMERASE DOMAIN"/>
    <property type="match status" value="1"/>
</dbReference>